<comment type="caution">
    <text evidence="10">The sequence shown here is derived from an EMBL/GenBank/DDBJ whole genome shotgun (WGS) entry which is preliminary data.</text>
</comment>
<name>A0A6L5XX15_9FIRM</name>
<dbReference type="GO" id="GO:0044281">
    <property type="term" value="P:small molecule metabolic process"/>
    <property type="evidence" value="ECO:0007669"/>
    <property type="project" value="UniProtKB-ARBA"/>
</dbReference>
<dbReference type="GO" id="GO:0005524">
    <property type="term" value="F:ATP binding"/>
    <property type="evidence" value="ECO:0007669"/>
    <property type="project" value="UniProtKB-UniRule"/>
</dbReference>
<keyword evidence="3 7" id="KW-0547">Nucleotide-binding</keyword>
<dbReference type="PANTHER" id="PTHR46566">
    <property type="entry name" value="1-PHOSPHOFRUCTOKINASE-RELATED"/>
    <property type="match status" value="1"/>
</dbReference>
<evidence type="ECO:0000259" key="9">
    <source>
        <dbReference type="Pfam" id="PF00294"/>
    </source>
</evidence>
<dbReference type="InterPro" id="IPR002173">
    <property type="entry name" value="Carboh/pur_kinase_PfkB_CS"/>
</dbReference>
<comment type="function">
    <text evidence="8">Catalyzes the ATP-dependent phosphorylation of fructose-l-phosphate to fructose-l,6-bisphosphate.</text>
</comment>
<dbReference type="UniPathway" id="UPA00704">
    <property type="reaction ID" value="UER00715"/>
</dbReference>
<dbReference type="FunFam" id="3.40.1190.20:FF:000001">
    <property type="entry name" value="Phosphofructokinase"/>
    <property type="match status" value="1"/>
</dbReference>
<accession>A0A6L5XX15</accession>
<dbReference type="InterPro" id="IPR022463">
    <property type="entry name" value="1-PFruKinase"/>
</dbReference>
<dbReference type="NCBIfam" id="TIGR03828">
    <property type="entry name" value="pfkB"/>
    <property type="match status" value="1"/>
</dbReference>
<evidence type="ECO:0000313" key="11">
    <source>
        <dbReference type="Proteomes" id="UP000482209"/>
    </source>
</evidence>
<dbReference type="InterPro" id="IPR029056">
    <property type="entry name" value="Ribokinase-like"/>
</dbReference>
<comment type="catalytic activity">
    <reaction evidence="7">
        <text>D-tagatofuranose 6-phosphate + ATP = D-tagatofuranose 1,6-bisphosphate + ADP + H(+)</text>
        <dbReference type="Rhea" id="RHEA:12420"/>
        <dbReference type="ChEBI" id="CHEBI:15378"/>
        <dbReference type="ChEBI" id="CHEBI:30616"/>
        <dbReference type="ChEBI" id="CHEBI:58694"/>
        <dbReference type="ChEBI" id="CHEBI:58695"/>
        <dbReference type="ChEBI" id="CHEBI:456216"/>
        <dbReference type="EC" id="2.7.1.144"/>
    </reaction>
</comment>
<dbReference type="GO" id="GO:2001059">
    <property type="term" value="P:D-tagatose 6-phosphate catabolic process"/>
    <property type="evidence" value="ECO:0007669"/>
    <property type="project" value="UniProtKB-UniPathway"/>
</dbReference>
<dbReference type="NCBIfam" id="TIGR03168">
    <property type="entry name" value="1-PFK"/>
    <property type="match status" value="1"/>
</dbReference>
<organism evidence="10 11">
    <name type="scientific">Velocimicrobium porci</name>
    <dbReference type="NCBI Taxonomy" id="2606634"/>
    <lineage>
        <taxon>Bacteria</taxon>
        <taxon>Bacillati</taxon>
        <taxon>Bacillota</taxon>
        <taxon>Clostridia</taxon>
        <taxon>Lachnospirales</taxon>
        <taxon>Lachnospiraceae</taxon>
        <taxon>Velocimicrobium</taxon>
    </lineage>
</organism>
<comment type="catalytic activity">
    <reaction evidence="6 8">
        <text>beta-D-fructose 1-phosphate + ATP = beta-D-fructose 1,6-bisphosphate + ADP + H(+)</text>
        <dbReference type="Rhea" id="RHEA:14213"/>
        <dbReference type="ChEBI" id="CHEBI:15378"/>
        <dbReference type="ChEBI" id="CHEBI:30616"/>
        <dbReference type="ChEBI" id="CHEBI:32966"/>
        <dbReference type="ChEBI" id="CHEBI:138881"/>
        <dbReference type="ChEBI" id="CHEBI:456216"/>
        <dbReference type="EC" id="2.7.1.56"/>
    </reaction>
</comment>
<dbReference type="GO" id="GO:0016052">
    <property type="term" value="P:carbohydrate catabolic process"/>
    <property type="evidence" value="ECO:0007669"/>
    <property type="project" value="UniProtKB-ARBA"/>
</dbReference>
<evidence type="ECO:0000313" key="10">
    <source>
        <dbReference type="EMBL" id="MSS63390.1"/>
    </source>
</evidence>
<evidence type="ECO:0000256" key="5">
    <source>
        <dbReference type="ARBA" id="ARBA00022840"/>
    </source>
</evidence>
<dbReference type="PIRSF" id="PIRSF000535">
    <property type="entry name" value="1PFK/6PFK/LacC"/>
    <property type="match status" value="1"/>
</dbReference>
<dbReference type="GO" id="GO:0009024">
    <property type="term" value="F:tagatose-6-phosphate kinase activity"/>
    <property type="evidence" value="ECO:0007669"/>
    <property type="project" value="UniProtKB-EC"/>
</dbReference>
<dbReference type="RefSeq" id="WP_154518630.1">
    <property type="nucleotide sequence ID" value="NZ_VUMT01000006.1"/>
</dbReference>
<dbReference type="GO" id="GO:0005988">
    <property type="term" value="P:lactose metabolic process"/>
    <property type="evidence" value="ECO:0007669"/>
    <property type="project" value="UniProtKB-KW"/>
</dbReference>
<evidence type="ECO:0000256" key="3">
    <source>
        <dbReference type="ARBA" id="ARBA00022741"/>
    </source>
</evidence>
<dbReference type="SUPFAM" id="SSF53613">
    <property type="entry name" value="Ribokinase-like"/>
    <property type="match status" value="1"/>
</dbReference>
<evidence type="ECO:0000256" key="8">
    <source>
        <dbReference type="RuleBase" id="RU369061"/>
    </source>
</evidence>
<proteinExistence type="inferred from homology"/>
<dbReference type="GO" id="GO:0008662">
    <property type="term" value="F:1-phosphofructokinase activity"/>
    <property type="evidence" value="ECO:0007669"/>
    <property type="project" value="UniProtKB-UniRule"/>
</dbReference>
<reference evidence="10 11" key="1">
    <citation type="submission" date="2019-08" db="EMBL/GenBank/DDBJ databases">
        <title>In-depth cultivation of the pig gut microbiome towards novel bacterial diversity and tailored functional studies.</title>
        <authorList>
            <person name="Wylensek D."/>
            <person name="Hitch T.C.A."/>
            <person name="Clavel T."/>
        </authorList>
    </citation>
    <scope>NUCLEOTIDE SEQUENCE [LARGE SCALE GENOMIC DNA]</scope>
    <source>
        <strain evidence="10 11">WCA-693-APC-MOT-I</strain>
    </source>
</reference>
<keyword evidence="11" id="KW-1185">Reference proteome</keyword>
<dbReference type="EC" id="2.7.1.144" evidence="7"/>
<dbReference type="Proteomes" id="UP000482209">
    <property type="component" value="Unassembled WGS sequence"/>
</dbReference>
<dbReference type="Pfam" id="PF00294">
    <property type="entry name" value="PfkB"/>
    <property type="match status" value="1"/>
</dbReference>
<protein>
    <recommendedName>
        <fullName evidence="7">Tagatose-6-phosphate kinase</fullName>
        <ecNumber evidence="7">2.7.1.144</ecNumber>
    </recommendedName>
</protein>
<comment type="pathway">
    <text evidence="7">Carbohydrate metabolism; D-tagatose 6-phosphate degradation; D-glyceraldehyde 3-phosphate and glycerone phosphate from D-tagatose 6-phosphate: step 1/2.</text>
</comment>
<evidence type="ECO:0000256" key="1">
    <source>
        <dbReference type="ARBA" id="ARBA00005380"/>
    </source>
</evidence>
<dbReference type="PANTHER" id="PTHR46566:SF1">
    <property type="entry name" value="1-PHOSPHOFRUCTOKINASE"/>
    <property type="match status" value="1"/>
</dbReference>
<dbReference type="InterPro" id="IPR011611">
    <property type="entry name" value="PfkB_dom"/>
</dbReference>
<dbReference type="EMBL" id="VUMT01000006">
    <property type="protein sequence ID" value="MSS63390.1"/>
    <property type="molecule type" value="Genomic_DNA"/>
</dbReference>
<evidence type="ECO:0000256" key="2">
    <source>
        <dbReference type="ARBA" id="ARBA00022679"/>
    </source>
</evidence>
<comment type="similarity">
    <text evidence="1">Belongs to the carbohydrate kinase pfkB family.</text>
</comment>
<sequence length="301" mass="33216">MIYTVTFNPSLDYIVTVKEFCMGMVNRTERELIYPGGKGINVSLVLKNLGVESTALGFIAGFTGVEIERSLKELGCLTDFIKTKDGMSRINIKLRSKEETEINGRGPEISKEELSLLYKKLDKLNNDDILVLAGSIPASMPASSYEDIMKYLEKKEVKIVVDATKDLLVNVLKYHPFLIKPNNHELEEIFHEEVKTKEDVKRMAKQLQELGAINVLVSMAGDGAVLLSEDGIFYESLAPKGTVMNSVGAGDSMVAGFLTGYLKENDYKKAFYMGIATGSASAFSEKLATKDEVVSLLKQLS</sequence>
<dbReference type="PROSITE" id="PS00584">
    <property type="entry name" value="PFKB_KINASES_2"/>
    <property type="match status" value="1"/>
</dbReference>
<feature type="domain" description="Carbohydrate kinase PfkB" evidence="9">
    <location>
        <begin position="12"/>
        <end position="286"/>
    </location>
</feature>
<gene>
    <name evidence="10" type="primary">pfkB</name>
    <name evidence="10" type="ORF">FYJ58_05800</name>
</gene>
<dbReference type="AlphaFoldDB" id="A0A6L5XX15"/>
<keyword evidence="4 8" id="KW-0418">Kinase</keyword>
<evidence type="ECO:0000256" key="7">
    <source>
        <dbReference type="PIRNR" id="PIRNR000535"/>
    </source>
</evidence>
<dbReference type="InterPro" id="IPR017583">
    <property type="entry name" value="Tagatose/fructose_Pkinase"/>
</dbReference>
<evidence type="ECO:0000256" key="4">
    <source>
        <dbReference type="ARBA" id="ARBA00022777"/>
    </source>
</evidence>
<evidence type="ECO:0000256" key="6">
    <source>
        <dbReference type="ARBA" id="ARBA00047745"/>
    </source>
</evidence>
<keyword evidence="5 7" id="KW-0067">ATP-binding</keyword>
<keyword evidence="7" id="KW-0423">Lactose metabolism</keyword>
<comment type="similarity">
    <text evidence="7">Belongs to the carbohydrate kinase PfkB family. LacC subfamily.</text>
</comment>
<keyword evidence="2 7" id="KW-0808">Transferase</keyword>
<dbReference type="GO" id="GO:0005829">
    <property type="term" value="C:cytosol"/>
    <property type="evidence" value="ECO:0007669"/>
    <property type="project" value="TreeGrafter"/>
</dbReference>
<dbReference type="Gene3D" id="3.40.1190.20">
    <property type="match status" value="1"/>
</dbReference>
<dbReference type="CDD" id="cd01164">
    <property type="entry name" value="FruK_PfkB_like"/>
    <property type="match status" value="1"/>
</dbReference>